<dbReference type="InterPro" id="IPR032675">
    <property type="entry name" value="LRR_dom_sf"/>
</dbReference>
<dbReference type="SUPFAM" id="SSF52047">
    <property type="entry name" value="RNI-like"/>
    <property type="match status" value="1"/>
</dbReference>
<dbReference type="Gene3D" id="1.20.1280.50">
    <property type="match status" value="1"/>
</dbReference>
<protein>
    <recommendedName>
        <fullName evidence="1">F-box domain-containing protein</fullName>
    </recommendedName>
</protein>
<dbReference type="EMBL" id="OZ075115">
    <property type="protein sequence ID" value="CAL5067948.1"/>
    <property type="molecule type" value="Genomic_DNA"/>
</dbReference>
<dbReference type="SMART" id="SM00256">
    <property type="entry name" value="FBOX"/>
    <property type="match status" value="1"/>
</dbReference>
<organism evidence="2 3">
    <name type="scientific">Urochloa decumbens</name>
    <dbReference type="NCBI Taxonomy" id="240449"/>
    <lineage>
        <taxon>Eukaryota</taxon>
        <taxon>Viridiplantae</taxon>
        <taxon>Streptophyta</taxon>
        <taxon>Embryophyta</taxon>
        <taxon>Tracheophyta</taxon>
        <taxon>Spermatophyta</taxon>
        <taxon>Magnoliopsida</taxon>
        <taxon>Liliopsida</taxon>
        <taxon>Poales</taxon>
        <taxon>Poaceae</taxon>
        <taxon>PACMAD clade</taxon>
        <taxon>Panicoideae</taxon>
        <taxon>Panicodae</taxon>
        <taxon>Paniceae</taxon>
        <taxon>Melinidinae</taxon>
        <taxon>Urochloa</taxon>
    </lineage>
</organism>
<evidence type="ECO:0000313" key="3">
    <source>
        <dbReference type="Proteomes" id="UP001497457"/>
    </source>
</evidence>
<evidence type="ECO:0000313" key="2">
    <source>
        <dbReference type="EMBL" id="CAL5067948.1"/>
    </source>
</evidence>
<reference evidence="2" key="1">
    <citation type="submission" date="2024-10" db="EMBL/GenBank/DDBJ databases">
        <authorList>
            <person name="Ryan C."/>
        </authorList>
    </citation>
    <scope>NUCLEOTIDE SEQUENCE [LARGE SCALE GENOMIC DNA]</scope>
</reference>
<sequence length="441" mass="49269">MSESQVAPPTGGGDGLSALPDALLHSVMSNLTSRQAVQTCALSRRWRDLWRSAPCVDIVSAAADGEQHPPAIRRREGWERLESFATNLLMCHSAPTTALDRFRLSLGLEPGAIFRYEYDADERHGSVLGRCAAKHVDRWIRWGITSRPAEISVELSPELQIKLPPLGPSASRRLRTLRLAGVRLDRGFADSLRSGCPVLDALEIRNCVCEFQEIVVSGTLKSLAMDCGMGLNLEEEQQQPRRRVRVVAPGLASLCLFVGWSPYRDGIFLDGADSLVRASVAAGEGCKFEPMSTQSLREIFAKLVNVRALKLSRFLEVETLFVDDERHGDFSKFHKLTTLDLEECDMNAVFRVLPGILQSAPCLEKVTLQHCKFPRGSKRKRGPIEPKMIAFKYRSRLSISQSQDLKTIHVRCKKDDICELIELLRSIGRRLHESTIIVTKI</sequence>
<dbReference type="SUPFAM" id="SSF81383">
    <property type="entry name" value="F-box domain"/>
    <property type="match status" value="1"/>
</dbReference>
<dbReference type="PANTHER" id="PTHR34223">
    <property type="entry name" value="OS11G0201299 PROTEIN"/>
    <property type="match status" value="1"/>
</dbReference>
<dbReference type="InterPro" id="IPR053781">
    <property type="entry name" value="F-box_AtFBL13-like"/>
</dbReference>
<dbReference type="PANTHER" id="PTHR34223:SF113">
    <property type="entry name" value="OS04G0207100 PROTEIN"/>
    <property type="match status" value="1"/>
</dbReference>
<dbReference type="Gene3D" id="3.80.10.10">
    <property type="entry name" value="Ribonuclease Inhibitor"/>
    <property type="match status" value="1"/>
</dbReference>
<dbReference type="InterPro" id="IPR036047">
    <property type="entry name" value="F-box-like_dom_sf"/>
</dbReference>
<name>A0ABC9F317_9POAL</name>
<feature type="domain" description="F-box" evidence="1">
    <location>
        <begin position="19"/>
        <end position="58"/>
    </location>
</feature>
<dbReference type="CDD" id="cd22160">
    <property type="entry name" value="F-box_AtFBL13-like"/>
    <property type="match status" value="1"/>
</dbReference>
<dbReference type="InterPro" id="IPR001810">
    <property type="entry name" value="F-box_dom"/>
</dbReference>
<accession>A0ABC9F317</accession>
<dbReference type="InterPro" id="IPR053197">
    <property type="entry name" value="F-box_SCFL_complex_component"/>
</dbReference>
<evidence type="ECO:0000259" key="1">
    <source>
        <dbReference type="SMART" id="SM00256"/>
    </source>
</evidence>
<dbReference type="Proteomes" id="UP001497457">
    <property type="component" value="Chromosome 5rd"/>
</dbReference>
<dbReference type="Pfam" id="PF00646">
    <property type="entry name" value="F-box"/>
    <property type="match status" value="1"/>
</dbReference>
<gene>
    <name evidence="2" type="ORF">URODEC1_LOCUS101269</name>
</gene>
<proteinExistence type="predicted"/>
<keyword evidence="3" id="KW-1185">Reference proteome</keyword>
<dbReference type="AlphaFoldDB" id="A0ABC9F317"/>